<accession>A0AAN9BT98</accession>
<evidence type="ECO:0000256" key="3">
    <source>
        <dbReference type="ARBA" id="ARBA00023315"/>
    </source>
</evidence>
<keyword evidence="3" id="KW-0012">Acyltransferase</keyword>
<keyword evidence="2" id="KW-0808">Transferase</keyword>
<evidence type="ECO:0000256" key="2">
    <source>
        <dbReference type="ARBA" id="ARBA00022679"/>
    </source>
</evidence>
<evidence type="ECO:0000313" key="7">
    <source>
        <dbReference type="Proteomes" id="UP001374579"/>
    </source>
</evidence>
<protein>
    <recommendedName>
        <fullName evidence="4">N-acetyltransferase 9-like protein</fullName>
    </recommendedName>
</protein>
<proteinExistence type="inferred from homology"/>
<dbReference type="Proteomes" id="UP001374579">
    <property type="component" value="Unassembled WGS sequence"/>
</dbReference>
<dbReference type="GO" id="GO:0008080">
    <property type="term" value="F:N-acetyltransferase activity"/>
    <property type="evidence" value="ECO:0007669"/>
    <property type="project" value="InterPro"/>
</dbReference>
<dbReference type="InterPro" id="IPR016181">
    <property type="entry name" value="Acyl_CoA_acyltransferase"/>
</dbReference>
<dbReference type="InterPro" id="IPR039135">
    <property type="entry name" value="NAT9-like"/>
</dbReference>
<organism evidence="6 7">
    <name type="scientific">Littorina saxatilis</name>
    <dbReference type="NCBI Taxonomy" id="31220"/>
    <lineage>
        <taxon>Eukaryota</taxon>
        <taxon>Metazoa</taxon>
        <taxon>Spiralia</taxon>
        <taxon>Lophotrochozoa</taxon>
        <taxon>Mollusca</taxon>
        <taxon>Gastropoda</taxon>
        <taxon>Caenogastropoda</taxon>
        <taxon>Littorinimorpha</taxon>
        <taxon>Littorinoidea</taxon>
        <taxon>Littorinidae</taxon>
        <taxon>Littorina</taxon>
    </lineage>
</organism>
<dbReference type="EMBL" id="JBAMIC010000002">
    <property type="protein sequence ID" value="KAK7111397.1"/>
    <property type="molecule type" value="Genomic_DNA"/>
</dbReference>
<comment type="similarity">
    <text evidence="1">Belongs to the acetyltransferase family. GNAT subfamily.</text>
</comment>
<dbReference type="SUPFAM" id="SSF55729">
    <property type="entry name" value="Acyl-CoA N-acyltransferases (Nat)"/>
    <property type="match status" value="1"/>
</dbReference>
<dbReference type="Gene3D" id="3.40.630.30">
    <property type="match status" value="1"/>
</dbReference>
<evidence type="ECO:0000256" key="1">
    <source>
        <dbReference type="ARBA" id="ARBA00009342"/>
    </source>
</evidence>
<sequence>MKLNENTMIVGRKVLLVPYERHHVPKYHEWMKSEELQILTASEPLSLEEEFNMQRSWRDDENKCTFIVLDKSRYETQAEKGTQEQAEIDSMVGDVNFFLDETKQVAEVEIMIAEPDARGHGIGREALCSMLQFGMETIGVRKFEAKIGLQNEPSIKLFTSLGFAETSRSEVFQEITLAADTAESLKDLVLPFTSHFDIQAYNLKS</sequence>
<reference evidence="6 7" key="1">
    <citation type="submission" date="2024-02" db="EMBL/GenBank/DDBJ databases">
        <title>Chromosome-scale genome assembly of the rough periwinkle Littorina saxatilis.</title>
        <authorList>
            <person name="De Jode A."/>
            <person name="Faria R."/>
            <person name="Formenti G."/>
            <person name="Sims Y."/>
            <person name="Smith T.P."/>
            <person name="Tracey A."/>
            <person name="Wood J.M.D."/>
            <person name="Zagrodzka Z.B."/>
            <person name="Johannesson K."/>
            <person name="Butlin R.K."/>
            <person name="Leder E.H."/>
        </authorList>
    </citation>
    <scope>NUCLEOTIDE SEQUENCE [LARGE SCALE GENOMIC DNA]</scope>
    <source>
        <strain evidence="6">Snail1</strain>
        <tissue evidence="6">Muscle</tissue>
    </source>
</reference>
<evidence type="ECO:0000313" key="6">
    <source>
        <dbReference type="EMBL" id="KAK7111397.1"/>
    </source>
</evidence>
<gene>
    <name evidence="6" type="ORF">V1264_011034</name>
</gene>
<dbReference type="Pfam" id="PF13302">
    <property type="entry name" value="Acetyltransf_3"/>
    <property type="match status" value="1"/>
</dbReference>
<evidence type="ECO:0000256" key="4">
    <source>
        <dbReference type="ARBA" id="ARBA00069551"/>
    </source>
</evidence>
<dbReference type="PROSITE" id="PS51186">
    <property type="entry name" value="GNAT"/>
    <property type="match status" value="1"/>
</dbReference>
<dbReference type="PANTHER" id="PTHR13256">
    <property type="entry name" value="N-ACETYLTRANSFERASE 9"/>
    <property type="match status" value="1"/>
</dbReference>
<evidence type="ECO:0000259" key="5">
    <source>
        <dbReference type="PROSITE" id="PS51186"/>
    </source>
</evidence>
<dbReference type="PANTHER" id="PTHR13256:SF16">
    <property type="entry name" value="ALPHA_BETA-TUBULIN-N-ACETYLTRANSFERASE 9"/>
    <property type="match status" value="1"/>
</dbReference>
<keyword evidence="7" id="KW-1185">Reference proteome</keyword>
<name>A0AAN9BT98_9CAEN</name>
<dbReference type="InterPro" id="IPR000182">
    <property type="entry name" value="GNAT_dom"/>
</dbReference>
<dbReference type="AlphaFoldDB" id="A0AAN9BT98"/>
<comment type="caution">
    <text evidence="6">The sequence shown here is derived from an EMBL/GenBank/DDBJ whole genome shotgun (WGS) entry which is preliminary data.</text>
</comment>
<dbReference type="FunFam" id="3.40.630.30:FF:000248">
    <property type="entry name" value="N-acetyltransferase 9-like protein"/>
    <property type="match status" value="1"/>
</dbReference>
<feature type="domain" description="N-acetyltransferase" evidence="5">
    <location>
        <begin position="34"/>
        <end position="183"/>
    </location>
</feature>